<dbReference type="InterPro" id="IPR024156">
    <property type="entry name" value="Small_GTPase_ARF"/>
</dbReference>
<dbReference type="GO" id="GO:0005794">
    <property type="term" value="C:Golgi apparatus"/>
    <property type="evidence" value="ECO:0007669"/>
    <property type="project" value="TreeGrafter"/>
</dbReference>
<organism evidence="9 10">
    <name type="scientific">Paspalum notatum var. saurae</name>
    <dbReference type="NCBI Taxonomy" id="547442"/>
    <lineage>
        <taxon>Eukaryota</taxon>
        <taxon>Viridiplantae</taxon>
        <taxon>Streptophyta</taxon>
        <taxon>Embryophyta</taxon>
        <taxon>Tracheophyta</taxon>
        <taxon>Spermatophyta</taxon>
        <taxon>Magnoliopsida</taxon>
        <taxon>Liliopsida</taxon>
        <taxon>Poales</taxon>
        <taxon>Poaceae</taxon>
        <taxon>PACMAD clade</taxon>
        <taxon>Panicoideae</taxon>
        <taxon>Andropogonodae</taxon>
        <taxon>Paspaleae</taxon>
        <taxon>Paspalinae</taxon>
        <taxon>Paspalum</taxon>
    </lineage>
</organism>
<evidence type="ECO:0000256" key="5">
    <source>
        <dbReference type="ARBA" id="ARBA00023134"/>
    </source>
</evidence>
<dbReference type="PANTHER" id="PTHR45909">
    <property type="entry name" value="ADP-RIBOSYLATION FACTOR-RELATED PROTEIN 1"/>
    <property type="match status" value="1"/>
</dbReference>
<dbReference type="NCBIfam" id="TIGR00231">
    <property type="entry name" value="small_GTP"/>
    <property type="match status" value="1"/>
</dbReference>
<keyword evidence="7" id="KW-0460">Magnesium</keyword>
<dbReference type="SMART" id="SM00178">
    <property type="entry name" value="SAR"/>
    <property type="match status" value="1"/>
</dbReference>
<evidence type="ECO:0000256" key="2">
    <source>
        <dbReference type="ARBA" id="ARBA00022707"/>
    </source>
</evidence>
<dbReference type="GO" id="GO:0005525">
    <property type="term" value="F:GTP binding"/>
    <property type="evidence" value="ECO:0007669"/>
    <property type="project" value="UniProtKB-KW"/>
</dbReference>
<keyword evidence="3 6" id="KW-0547">Nucleotide-binding</keyword>
<evidence type="ECO:0000256" key="4">
    <source>
        <dbReference type="ARBA" id="ARBA00022892"/>
    </source>
</evidence>
<name>A0AAQ3T405_PASNO</name>
<dbReference type="SMART" id="SM00177">
    <property type="entry name" value="ARF"/>
    <property type="match status" value="1"/>
</dbReference>
<evidence type="ECO:0000256" key="8">
    <source>
        <dbReference type="RuleBase" id="RU003925"/>
    </source>
</evidence>
<dbReference type="SMART" id="SM00175">
    <property type="entry name" value="RAB"/>
    <property type="match status" value="1"/>
</dbReference>
<accession>A0AAQ3T405</accession>
<feature type="binding site" evidence="7">
    <location>
        <position position="55"/>
    </location>
    <ligand>
        <name>Mg(2+)</name>
        <dbReference type="ChEBI" id="CHEBI:18420"/>
    </ligand>
</feature>
<dbReference type="GO" id="GO:0034067">
    <property type="term" value="P:protein localization to Golgi apparatus"/>
    <property type="evidence" value="ECO:0007669"/>
    <property type="project" value="TreeGrafter"/>
</dbReference>
<evidence type="ECO:0000256" key="6">
    <source>
        <dbReference type="PIRSR" id="PIRSR606689-1"/>
    </source>
</evidence>
<evidence type="ECO:0000256" key="3">
    <source>
        <dbReference type="ARBA" id="ARBA00022741"/>
    </source>
</evidence>
<dbReference type="PANTHER" id="PTHR45909:SF2">
    <property type="entry name" value="OS07G0620400 PROTEIN"/>
    <property type="match status" value="1"/>
</dbReference>
<dbReference type="PROSITE" id="PS51419">
    <property type="entry name" value="RAB"/>
    <property type="match status" value="1"/>
</dbReference>
<dbReference type="Gene3D" id="3.40.50.300">
    <property type="entry name" value="P-loop containing nucleotide triphosphate hydrolases"/>
    <property type="match status" value="1"/>
</dbReference>
<evidence type="ECO:0000313" key="9">
    <source>
        <dbReference type="EMBL" id="WVZ66728.1"/>
    </source>
</evidence>
<keyword evidence="4" id="KW-0931">ER-Golgi transport</keyword>
<dbReference type="GO" id="GO:0046872">
    <property type="term" value="F:metal ion binding"/>
    <property type="evidence" value="ECO:0007669"/>
    <property type="project" value="UniProtKB-KW"/>
</dbReference>
<comment type="similarity">
    <text evidence="1 8">Belongs to the small GTPase superfamily. Arf family.</text>
</comment>
<feature type="binding site" evidence="6">
    <location>
        <begin position="24"/>
        <end position="31"/>
    </location>
    <ligand>
        <name>GTP</name>
        <dbReference type="ChEBI" id="CHEBI:37565"/>
    </ligand>
</feature>
<evidence type="ECO:0008006" key="11">
    <source>
        <dbReference type="Google" id="ProtNLM"/>
    </source>
</evidence>
<reference evidence="9 10" key="1">
    <citation type="submission" date="2024-02" db="EMBL/GenBank/DDBJ databases">
        <title>High-quality chromosome-scale genome assembly of Pensacola bahiagrass (Paspalum notatum Flugge var. saurae).</title>
        <authorList>
            <person name="Vega J.M."/>
            <person name="Podio M."/>
            <person name="Orjuela J."/>
            <person name="Siena L.A."/>
            <person name="Pessino S.C."/>
            <person name="Combes M.C."/>
            <person name="Mariac C."/>
            <person name="Albertini E."/>
            <person name="Pupilli F."/>
            <person name="Ortiz J.P.A."/>
            <person name="Leblanc O."/>
        </authorList>
    </citation>
    <scope>NUCLEOTIDE SEQUENCE [LARGE SCALE GENOMIC DNA]</scope>
    <source>
        <strain evidence="9">R1</strain>
        <tissue evidence="9">Leaf</tissue>
    </source>
</reference>
<keyword evidence="4" id="KW-0813">Transport</keyword>
<gene>
    <name evidence="9" type="ORF">U9M48_015912</name>
</gene>
<dbReference type="EMBL" id="CP144747">
    <property type="protein sequence ID" value="WVZ66728.1"/>
    <property type="molecule type" value="Genomic_DNA"/>
</dbReference>
<dbReference type="InterPro" id="IPR005225">
    <property type="entry name" value="Small_GTP-bd"/>
</dbReference>
<keyword evidence="2" id="KW-0519">Myristate</keyword>
<sequence>MFSLLYGLWKHVFSKTEFHVLILGVHKAGKTTLLEKLKSIYLKGEGLPHDRIVPTVGLNIGRIEDANVKLVFWDLGGQPGLRTIWEKYYDEAHAVIYVIDSAAASSFEDAKSALEKVLRHEDLQGAPILIFANKQDSPAAVTEEELARHLHIKELDERPCMFQAGSAFDGYWDAVYVTSVQMTGIKHGVDWLVEEMERSKRTEALRARIEAAGKI</sequence>
<dbReference type="PROSITE" id="PS51417">
    <property type="entry name" value="ARF"/>
    <property type="match status" value="1"/>
</dbReference>
<feature type="binding site" evidence="6">
    <location>
        <begin position="133"/>
        <end position="136"/>
    </location>
    <ligand>
        <name>GTP</name>
        <dbReference type="ChEBI" id="CHEBI:37565"/>
    </ligand>
</feature>
<dbReference type="SUPFAM" id="SSF52540">
    <property type="entry name" value="P-loop containing nucleoside triphosphate hydrolases"/>
    <property type="match status" value="1"/>
</dbReference>
<dbReference type="GO" id="GO:0003924">
    <property type="term" value="F:GTPase activity"/>
    <property type="evidence" value="ECO:0007669"/>
    <property type="project" value="InterPro"/>
</dbReference>
<evidence type="ECO:0000313" key="10">
    <source>
        <dbReference type="Proteomes" id="UP001341281"/>
    </source>
</evidence>
<dbReference type="InterPro" id="IPR027417">
    <property type="entry name" value="P-loop_NTPase"/>
</dbReference>
<feature type="binding site" evidence="7">
    <location>
        <position position="31"/>
    </location>
    <ligand>
        <name>Mg(2+)</name>
        <dbReference type="ChEBI" id="CHEBI:18420"/>
    </ligand>
</feature>
<keyword evidence="2" id="KW-0449">Lipoprotein</keyword>
<protein>
    <recommendedName>
        <fullName evidence="11">ADP-ribosylation factor</fullName>
    </recommendedName>
</protein>
<feature type="binding site" evidence="6">
    <location>
        <position position="77"/>
    </location>
    <ligand>
        <name>GTP</name>
        <dbReference type="ChEBI" id="CHEBI:37565"/>
    </ligand>
</feature>
<dbReference type="Proteomes" id="UP001341281">
    <property type="component" value="Chromosome 03"/>
</dbReference>
<dbReference type="GO" id="GO:0043001">
    <property type="term" value="P:Golgi to plasma membrane protein transport"/>
    <property type="evidence" value="ECO:0007669"/>
    <property type="project" value="TreeGrafter"/>
</dbReference>
<evidence type="ECO:0000256" key="7">
    <source>
        <dbReference type="PIRSR" id="PIRSR606689-2"/>
    </source>
</evidence>
<keyword evidence="5 6" id="KW-0342">GTP-binding</keyword>
<dbReference type="GO" id="GO:0006886">
    <property type="term" value="P:intracellular protein transport"/>
    <property type="evidence" value="ECO:0007669"/>
    <property type="project" value="TreeGrafter"/>
</dbReference>
<evidence type="ECO:0000256" key="1">
    <source>
        <dbReference type="ARBA" id="ARBA00010290"/>
    </source>
</evidence>
<dbReference type="FunFam" id="3.40.50.300:FF:000914">
    <property type="entry name" value="ADP-ribosylation factor-related protein 1"/>
    <property type="match status" value="1"/>
</dbReference>
<keyword evidence="10" id="KW-1185">Reference proteome</keyword>
<dbReference type="InterPro" id="IPR006689">
    <property type="entry name" value="Small_GTPase_ARF/SAR"/>
</dbReference>
<proteinExistence type="inferred from homology"/>
<dbReference type="PRINTS" id="PR00328">
    <property type="entry name" value="SAR1GTPBP"/>
</dbReference>
<dbReference type="AlphaFoldDB" id="A0AAQ3T405"/>
<dbReference type="Pfam" id="PF00025">
    <property type="entry name" value="Arf"/>
    <property type="match status" value="1"/>
</dbReference>
<keyword evidence="7" id="KW-0479">Metal-binding</keyword>